<dbReference type="Proteomes" id="UP001501074">
    <property type="component" value="Unassembled WGS sequence"/>
</dbReference>
<evidence type="ECO:0000313" key="3">
    <source>
        <dbReference type="EMBL" id="GAA3597772.1"/>
    </source>
</evidence>
<dbReference type="SMART" id="SM00382">
    <property type="entry name" value="AAA"/>
    <property type="match status" value="1"/>
</dbReference>
<keyword evidence="4" id="KW-1185">Reference proteome</keyword>
<evidence type="ECO:0000256" key="1">
    <source>
        <dbReference type="SAM" id="MobiDB-lite"/>
    </source>
</evidence>
<feature type="region of interest" description="Disordered" evidence="1">
    <location>
        <begin position="590"/>
        <end position="617"/>
    </location>
</feature>
<name>A0ABP6Z762_9ACTN</name>
<dbReference type="InterPro" id="IPR027417">
    <property type="entry name" value="P-loop_NTPase"/>
</dbReference>
<evidence type="ECO:0000259" key="2">
    <source>
        <dbReference type="SMART" id="SM00382"/>
    </source>
</evidence>
<dbReference type="PANTHER" id="PTHR35894">
    <property type="entry name" value="GENERAL SECRETION PATHWAY PROTEIN A-RELATED"/>
    <property type="match status" value="1"/>
</dbReference>
<gene>
    <name evidence="3" type="ORF">GCM10022223_11200</name>
</gene>
<dbReference type="RefSeq" id="WP_231485873.1">
    <property type="nucleotide sequence ID" value="NZ_BAAAZO010000002.1"/>
</dbReference>
<reference evidence="4" key="1">
    <citation type="journal article" date="2019" name="Int. J. Syst. Evol. Microbiol.">
        <title>The Global Catalogue of Microorganisms (GCM) 10K type strain sequencing project: providing services to taxonomists for standard genome sequencing and annotation.</title>
        <authorList>
            <consortium name="The Broad Institute Genomics Platform"/>
            <consortium name="The Broad Institute Genome Sequencing Center for Infectious Disease"/>
            <person name="Wu L."/>
            <person name="Ma J."/>
        </authorList>
    </citation>
    <scope>NUCLEOTIDE SEQUENCE [LARGE SCALE GENOMIC DNA]</scope>
    <source>
        <strain evidence="4">JCM 16902</strain>
    </source>
</reference>
<dbReference type="EMBL" id="BAAAZO010000002">
    <property type="protein sequence ID" value="GAA3597772.1"/>
    <property type="molecule type" value="Genomic_DNA"/>
</dbReference>
<protein>
    <recommendedName>
        <fullName evidence="2">AAA+ ATPase domain-containing protein</fullName>
    </recommendedName>
</protein>
<accession>A0ABP6Z762</accession>
<evidence type="ECO:0000313" key="4">
    <source>
        <dbReference type="Proteomes" id="UP001501074"/>
    </source>
</evidence>
<sequence>MTEHESQEQVTDLVPNPFAASAFAQVPSPENLAWWLDEGIGSTSLPTVAIRSALGYLDGYLASVREGNVADAGTAIVVLGDYGTGKTHLGVELLRHARARSGQDVKVMYIDAQLGTFIPLYRRFFEYLNRESLLQQVTSYFNDVLIDHLEDGFGEDLTNRVSESLRTGSQQPETIVENIGLPANLFVGRLRDRLRSVTGNEEFARALTLFRQLSYRTAVWNWLRGDPPEPILVEQGIVSTLDTEVAALEAMGVLSLLYGRKDQRLVLVIDELEKPLIGVVRDGEEAIEAFRHLLTVLREAGAFLVLMGLPDFVEALPPDVRERLSTRIEMSGMNADDTEEFIQRTMAAAGRGRRLAPFTSASVAYLVRLAGQTPRKILRLCYHAYHQSQIENSLVTPDMVTAVAARHVEILSAEKVRTHIGAALREQGREFLIEHTLTSDDTLAEVDFWVFTEATPERGCAILVTDSLLGESLTREALARIAEVGRTDSTAEILLIVNGYVSDSDKRRLVTALGRAPLVYRQVSFSAELEGRLEPIMNDLEGGEGTDTLVTVWQRLERILRQQANTYQFIEQLAVDQDRARDSTESGLAELLRRTDPASAGSRRDSAGAGTGTGLPNDVQAAFQSARDVLAGAHRVESLLENTFRGPTPARLQHVGILGQERATGAYGLAMILGSLISVFETAVGRWFEHRRSQPARPGSSSDDLRLLCQTYTRVYQALPLRWLQDYEDQIRRLGGLEATAQVPSDRDSGQVRERLEELGFRVERLALQGER</sequence>
<comment type="caution">
    <text evidence="3">The sequence shown here is derived from an EMBL/GenBank/DDBJ whole genome shotgun (WGS) entry which is preliminary data.</text>
</comment>
<dbReference type="InterPro" id="IPR003593">
    <property type="entry name" value="AAA+_ATPase"/>
</dbReference>
<dbReference type="Gene3D" id="3.40.50.300">
    <property type="entry name" value="P-loop containing nucleotide triphosphate hydrolases"/>
    <property type="match status" value="2"/>
</dbReference>
<dbReference type="InterPro" id="IPR052026">
    <property type="entry name" value="ExeA_AAA_ATPase_DNA-bind"/>
</dbReference>
<feature type="domain" description="AAA+ ATPase" evidence="2">
    <location>
        <begin position="72"/>
        <end position="334"/>
    </location>
</feature>
<feature type="compositionally biased region" description="Basic and acidic residues" evidence="1">
    <location>
        <begin position="591"/>
        <end position="606"/>
    </location>
</feature>
<proteinExistence type="predicted"/>
<organism evidence="3 4">
    <name type="scientific">Kineosporia mesophila</name>
    <dbReference type="NCBI Taxonomy" id="566012"/>
    <lineage>
        <taxon>Bacteria</taxon>
        <taxon>Bacillati</taxon>
        <taxon>Actinomycetota</taxon>
        <taxon>Actinomycetes</taxon>
        <taxon>Kineosporiales</taxon>
        <taxon>Kineosporiaceae</taxon>
        <taxon>Kineosporia</taxon>
    </lineage>
</organism>
<dbReference type="PANTHER" id="PTHR35894:SF1">
    <property type="entry name" value="PHOSPHORIBULOKINASE _ URIDINE KINASE FAMILY"/>
    <property type="match status" value="1"/>
</dbReference>
<dbReference type="SUPFAM" id="SSF52540">
    <property type="entry name" value="P-loop containing nucleoside triphosphate hydrolases"/>
    <property type="match status" value="1"/>
</dbReference>